<feature type="compositionally biased region" description="Polar residues" evidence="1">
    <location>
        <begin position="489"/>
        <end position="498"/>
    </location>
</feature>
<dbReference type="STRING" id="1051890.A0A3N4LMP6"/>
<feature type="region of interest" description="Disordered" evidence="1">
    <location>
        <begin position="448"/>
        <end position="520"/>
    </location>
</feature>
<feature type="compositionally biased region" description="Basic and acidic residues" evidence="1">
    <location>
        <begin position="804"/>
        <end position="813"/>
    </location>
</feature>
<feature type="compositionally biased region" description="Pro residues" evidence="1">
    <location>
        <begin position="873"/>
        <end position="888"/>
    </location>
</feature>
<evidence type="ECO:0000256" key="1">
    <source>
        <dbReference type="SAM" id="MobiDB-lite"/>
    </source>
</evidence>
<feature type="compositionally biased region" description="Low complexity" evidence="1">
    <location>
        <begin position="686"/>
        <end position="699"/>
    </location>
</feature>
<accession>A0A3N4LMP6</accession>
<dbReference type="InParanoid" id="A0A3N4LMP6"/>
<feature type="compositionally biased region" description="Basic and acidic residues" evidence="1">
    <location>
        <begin position="755"/>
        <end position="791"/>
    </location>
</feature>
<feature type="region of interest" description="Disordered" evidence="1">
    <location>
        <begin position="1"/>
        <end position="21"/>
    </location>
</feature>
<feature type="compositionally biased region" description="Polar residues" evidence="1">
    <location>
        <begin position="925"/>
        <end position="955"/>
    </location>
</feature>
<feature type="compositionally biased region" description="Basic and acidic residues" evidence="1">
    <location>
        <begin position="958"/>
        <end position="970"/>
    </location>
</feature>
<feature type="compositionally biased region" description="Polar residues" evidence="1">
    <location>
        <begin position="816"/>
        <end position="826"/>
    </location>
</feature>
<feature type="compositionally biased region" description="Polar residues" evidence="1">
    <location>
        <begin position="36"/>
        <end position="60"/>
    </location>
</feature>
<feature type="region of interest" description="Disordered" evidence="1">
    <location>
        <begin position="722"/>
        <end position="970"/>
    </location>
</feature>
<feature type="region of interest" description="Disordered" evidence="1">
    <location>
        <begin position="273"/>
        <end position="301"/>
    </location>
</feature>
<feature type="compositionally biased region" description="Low complexity" evidence="1">
    <location>
        <begin position="275"/>
        <end position="292"/>
    </location>
</feature>
<feature type="region of interest" description="Disordered" evidence="1">
    <location>
        <begin position="377"/>
        <end position="396"/>
    </location>
</feature>
<protein>
    <submittedName>
        <fullName evidence="2">Uncharacterized protein</fullName>
    </submittedName>
</protein>
<feature type="region of interest" description="Disordered" evidence="1">
    <location>
        <begin position="583"/>
        <end position="674"/>
    </location>
</feature>
<dbReference type="OrthoDB" id="5418970at2759"/>
<organism evidence="2 3">
    <name type="scientific">Terfezia boudieri ATCC MYA-4762</name>
    <dbReference type="NCBI Taxonomy" id="1051890"/>
    <lineage>
        <taxon>Eukaryota</taxon>
        <taxon>Fungi</taxon>
        <taxon>Dikarya</taxon>
        <taxon>Ascomycota</taxon>
        <taxon>Pezizomycotina</taxon>
        <taxon>Pezizomycetes</taxon>
        <taxon>Pezizales</taxon>
        <taxon>Pezizaceae</taxon>
        <taxon>Terfezia</taxon>
    </lineage>
</organism>
<feature type="compositionally biased region" description="Polar residues" evidence="1">
    <location>
        <begin position="738"/>
        <end position="750"/>
    </location>
</feature>
<feature type="compositionally biased region" description="Polar residues" evidence="1">
    <location>
        <begin position="657"/>
        <end position="674"/>
    </location>
</feature>
<dbReference type="EMBL" id="ML121595">
    <property type="protein sequence ID" value="RPB19225.1"/>
    <property type="molecule type" value="Genomic_DNA"/>
</dbReference>
<feature type="compositionally biased region" description="Basic and acidic residues" evidence="1">
    <location>
        <begin position="623"/>
        <end position="634"/>
    </location>
</feature>
<gene>
    <name evidence="2" type="ORF">L211DRAFT_642866</name>
</gene>
<evidence type="ECO:0000313" key="2">
    <source>
        <dbReference type="EMBL" id="RPB19225.1"/>
    </source>
</evidence>
<name>A0A3N4LMP6_9PEZI</name>
<feature type="compositionally biased region" description="Basic residues" evidence="1">
    <location>
        <begin position="456"/>
        <end position="469"/>
    </location>
</feature>
<keyword evidence="3" id="KW-1185">Reference proteome</keyword>
<dbReference type="AlphaFoldDB" id="A0A3N4LMP6"/>
<evidence type="ECO:0000313" key="3">
    <source>
        <dbReference type="Proteomes" id="UP000267821"/>
    </source>
</evidence>
<dbReference type="Proteomes" id="UP000267821">
    <property type="component" value="Unassembled WGS sequence"/>
</dbReference>
<feature type="region of interest" description="Disordered" evidence="1">
    <location>
        <begin position="34"/>
        <end position="60"/>
    </location>
</feature>
<reference evidence="2 3" key="1">
    <citation type="journal article" date="2018" name="Nat. Ecol. Evol.">
        <title>Pezizomycetes genomes reveal the molecular basis of ectomycorrhizal truffle lifestyle.</title>
        <authorList>
            <person name="Murat C."/>
            <person name="Payen T."/>
            <person name="Noel B."/>
            <person name="Kuo A."/>
            <person name="Morin E."/>
            <person name="Chen J."/>
            <person name="Kohler A."/>
            <person name="Krizsan K."/>
            <person name="Balestrini R."/>
            <person name="Da Silva C."/>
            <person name="Montanini B."/>
            <person name="Hainaut M."/>
            <person name="Levati E."/>
            <person name="Barry K.W."/>
            <person name="Belfiori B."/>
            <person name="Cichocki N."/>
            <person name="Clum A."/>
            <person name="Dockter R.B."/>
            <person name="Fauchery L."/>
            <person name="Guy J."/>
            <person name="Iotti M."/>
            <person name="Le Tacon F."/>
            <person name="Lindquist E.A."/>
            <person name="Lipzen A."/>
            <person name="Malagnac F."/>
            <person name="Mello A."/>
            <person name="Molinier V."/>
            <person name="Miyauchi S."/>
            <person name="Poulain J."/>
            <person name="Riccioni C."/>
            <person name="Rubini A."/>
            <person name="Sitrit Y."/>
            <person name="Splivallo R."/>
            <person name="Traeger S."/>
            <person name="Wang M."/>
            <person name="Zifcakova L."/>
            <person name="Wipf D."/>
            <person name="Zambonelli A."/>
            <person name="Paolocci F."/>
            <person name="Nowrousian M."/>
            <person name="Ottonello S."/>
            <person name="Baldrian P."/>
            <person name="Spatafora J.W."/>
            <person name="Henrissat B."/>
            <person name="Nagy L.G."/>
            <person name="Aury J.M."/>
            <person name="Wincker P."/>
            <person name="Grigoriev I.V."/>
            <person name="Bonfante P."/>
            <person name="Martin F.M."/>
        </authorList>
    </citation>
    <scope>NUCLEOTIDE SEQUENCE [LARGE SCALE GENOMIC DNA]</scope>
    <source>
        <strain evidence="2 3">ATCC MYA-4762</strain>
    </source>
</reference>
<proteinExistence type="predicted"/>
<sequence>MSSGAPSGAPSKMASGTKNGNMWKRGEADSYYLENSAPTYPSSTTRLPSSNGANGTNPIPSYMNNISRPYTAPPVASTGLGMLSTTGAGTYCSPAPQVYSSMPVVYNPHPAPSYIDQTEQNADYHAVSPVLAPMNGGYSHPVLMEALPTPQSHVIYNQNQGYHSHLEIHHSYDENTLVQKPSLPLRESIKNLCKAYKRYEREQIAHFEQYSVASGLCKKCFPKNWDPAKGPRPHKYRPPRRKIYYVGKYRKVRFLTLRRKKSGRFHFHWWDDTSESSVSGTDSSPTDSGSGSERTRRIRREDIYEQRMLAKMKKNMAREHRREMKYLQRQQEARQNGIFGATGAAATTMWRKARESWVHSGYSSDDGLAVGDHDVHGASSVHSHGRIPSASSSKGGMFVAESPKAVKESVYYDPGFNKYGFNPHYYKPTESSSGGRGGVVSNIMFAESREPEGLHSHHRVTKKRSHRKRPSDASSNSGDSGLAYGYEISPSTSPSNSDAKPKSSGFWPFGGKKKAKDRQSASRAYSSSSFDEGLAFGTYPSATTSPASALRELKTNNPSQQTWDTVSLASTISSSIRTTRGSIKRSLGYGGDSQTRHEGRGGSGYGAGSRTTRPTSSFLQTRHSRDSWKSESEHGGSVYGGVRLERGHSHTRRSSKQGRNQRPTSVHSTGSNSSLAYGAASLRSQSSCRSSAGGRSQCSTGPKYDSDERSLVESRGGFWGMFGGFGDKKKNKHRKRGSLSNLNGQRNCKTNKGKGPCDREWVDISGDERDAAYETHRPQSGRRYSDGRARPESPALIKVYPIRSSDDPTKFDVEYATSTGSSQRPPSHQSRGSGSRHHASHIQQQRQQSYGDGVTPRQRTALPPPAVAAGAPTPSPVYPSTSVPPPLAPILHSDSHVSCNEKSVPPLPAPPAPQSVTGSIGGGASDSNYPGSVSVHSEPFSSPGSTITNATTLTGMITERDRREEEQREIGRLRKEEEDWDGRERANAAAEKALEERVVAVYEARVAAHQKTLRIQQQEERRRKWEEEQVAKRAHQEAEARRVEEAFQAEVHRQEELRRLEENKRIEEAHNKALKAKAEAEAARIKEEERLAEARRLEMEFAVEQLRIAEMERKKVEEERRREMEEEKRRVKEWERQEREEARREVARLEVARQTRLAREEAAKQEALRQAEVERTKREEAAKIAAAAAASEKERVERARREYEEQLEWERVAEQERMERQRVG</sequence>
<feature type="region of interest" description="Disordered" evidence="1">
    <location>
        <begin position="1114"/>
        <end position="1144"/>
    </location>
</feature>
<feature type="region of interest" description="Disordered" evidence="1">
    <location>
        <begin position="686"/>
        <end position="709"/>
    </location>
</feature>